<dbReference type="RefSeq" id="WP_165339165.1">
    <property type="nucleotide sequence ID" value="NZ_JAAKZX010000023.1"/>
</dbReference>
<sequence length="474" mass="50823">MITQRYGDLEIGYTTQWNGLLHAGIASRTGKWRTLGSVYGGFVVSIRQGKYGELLVRDRSADQDLLKPPAGFQLVGRIPTLPGFLDTVVWRPVPPAGYVALGDVATAVAAGQMEKPGTSALGIVCVKKEHNGRPYVRRAELGRLPLRTIDNGKGLWAITPPLYPFDDTEEHLFLPAGTFSCGPNTPHGPTAVTWVLDLPAVVGKADYAPELRLESCNAPPAQAIVTDRAVTVPYFMVKDDARTEAWKVANSPFYKIQRKRQYDLIRHVDFRSAGGGQISETVEEGVSKERWEEFALSTGITVGVTAGVEASAKPFGVGASVSVETSVSASVELGYTTRYGVSAFENKSVSVTFDVPANHAGALWTDTHQLVPVRGDGTLVTNASLRLNAGDSGSYVGRTFPETARGKVSVVRKVSDEAIKAAEELGIDPRDPGRRHRDHAVTPPGGRGGTPADALPVCPLGRRVVEERGATRAS</sequence>
<proteinExistence type="predicted"/>
<name>A0ABX0DPY7_9ACTN</name>
<evidence type="ECO:0000313" key="2">
    <source>
        <dbReference type="EMBL" id="NGO42534.1"/>
    </source>
</evidence>
<feature type="region of interest" description="Disordered" evidence="1">
    <location>
        <begin position="426"/>
        <end position="458"/>
    </location>
</feature>
<comment type="caution">
    <text evidence="2">The sequence shown here is derived from an EMBL/GenBank/DDBJ whole genome shotgun (WGS) entry which is preliminary data.</text>
</comment>
<organism evidence="2 3">
    <name type="scientific">Streptomyces ureilyticus</name>
    <dbReference type="NCBI Taxonomy" id="1775131"/>
    <lineage>
        <taxon>Bacteria</taxon>
        <taxon>Bacillati</taxon>
        <taxon>Actinomycetota</taxon>
        <taxon>Actinomycetes</taxon>
        <taxon>Kitasatosporales</taxon>
        <taxon>Streptomycetaceae</taxon>
        <taxon>Streptomyces</taxon>
    </lineage>
</organism>
<dbReference type="EMBL" id="JAAKZX010000023">
    <property type="protein sequence ID" value="NGO42534.1"/>
    <property type="molecule type" value="Genomic_DNA"/>
</dbReference>
<evidence type="ECO:0008006" key="4">
    <source>
        <dbReference type="Google" id="ProtNLM"/>
    </source>
</evidence>
<evidence type="ECO:0000256" key="1">
    <source>
        <dbReference type="SAM" id="MobiDB-lite"/>
    </source>
</evidence>
<evidence type="ECO:0000313" key="3">
    <source>
        <dbReference type="Proteomes" id="UP001518140"/>
    </source>
</evidence>
<reference evidence="2 3" key="1">
    <citation type="submission" date="2020-02" db="EMBL/GenBank/DDBJ databases">
        <title>Whole-genome analyses of novel actinobacteria.</title>
        <authorList>
            <person name="Sahin N."/>
            <person name="Tokatli A."/>
        </authorList>
    </citation>
    <scope>NUCLEOTIDE SEQUENCE [LARGE SCALE GENOMIC DNA]</scope>
    <source>
        <strain evidence="2 3">YC419</strain>
    </source>
</reference>
<gene>
    <name evidence="2" type="ORF">G6048_10270</name>
</gene>
<protein>
    <recommendedName>
        <fullName evidence="4">Insecticidal crystal toxin domain-containing protein</fullName>
    </recommendedName>
</protein>
<accession>A0ABX0DPY7</accession>
<keyword evidence="3" id="KW-1185">Reference proteome</keyword>
<dbReference type="Proteomes" id="UP001518140">
    <property type="component" value="Unassembled WGS sequence"/>
</dbReference>